<dbReference type="SUPFAM" id="SSF52540">
    <property type="entry name" value="P-loop containing nucleoside triphosphate hydrolases"/>
    <property type="match status" value="1"/>
</dbReference>
<dbReference type="InterPro" id="IPR006935">
    <property type="entry name" value="Helicase/UvrB_N"/>
</dbReference>
<evidence type="ECO:0000259" key="2">
    <source>
        <dbReference type="PROSITE" id="PS51194"/>
    </source>
</evidence>
<dbReference type="SMART" id="SM00487">
    <property type="entry name" value="DEXDc"/>
    <property type="match status" value="1"/>
</dbReference>
<keyword evidence="3" id="KW-0547">Nucleotide-binding</keyword>
<keyword evidence="3" id="KW-0067">ATP-binding</keyword>
<name>A0A7W7RTX3_9ACTN</name>
<protein>
    <submittedName>
        <fullName evidence="3">Superfamily II DNA or RNA helicase</fullName>
    </submittedName>
</protein>
<evidence type="ECO:0000259" key="1">
    <source>
        <dbReference type="PROSITE" id="PS51192"/>
    </source>
</evidence>
<dbReference type="RefSeq" id="WP_184754155.1">
    <property type="nucleotide sequence ID" value="NZ_BAABEK010000039.1"/>
</dbReference>
<dbReference type="InterPro" id="IPR050742">
    <property type="entry name" value="Helicase_Restrict-Modif_Enz"/>
</dbReference>
<dbReference type="GO" id="GO:0003677">
    <property type="term" value="F:DNA binding"/>
    <property type="evidence" value="ECO:0007669"/>
    <property type="project" value="InterPro"/>
</dbReference>
<dbReference type="Pfam" id="PF00271">
    <property type="entry name" value="Helicase_C"/>
    <property type="match status" value="1"/>
</dbReference>
<dbReference type="SMART" id="SM00490">
    <property type="entry name" value="HELICc"/>
    <property type="match status" value="1"/>
</dbReference>
<accession>A0A7W7RTX3</accession>
<dbReference type="PROSITE" id="PS51194">
    <property type="entry name" value="HELICASE_CTER"/>
    <property type="match status" value="1"/>
</dbReference>
<dbReference type="Proteomes" id="UP000534286">
    <property type="component" value="Unassembled WGS sequence"/>
</dbReference>
<dbReference type="Pfam" id="PF04851">
    <property type="entry name" value="ResIII"/>
    <property type="match status" value="1"/>
</dbReference>
<dbReference type="PANTHER" id="PTHR47396">
    <property type="entry name" value="TYPE I RESTRICTION ENZYME ECOKI R PROTEIN"/>
    <property type="match status" value="1"/>
</dbReference>
<dbReference type="InterPro" id="IPR036890">
    <property type="entry name" value="HATPase_C_sf"/>
</dbReference>
<dbReference type="NCBIfam" id="NF047352">
    <property type="entry name" value="P_loop_sacsin"/>
    <property type="match status" value="1"/>
</dbReference>
<dbReference type="InterPro" id="IPR014001">
    <property type="entry name" value="Helicase_ATP-bd"/>
</dbReference>
<dbReference type="SUPFAM" id="SSF55874">
    <property type="entry name" value="ATPase domain of HSP90 chaperone/DNA topoisomerase II/histidine kinase"/>
    <property type="match status" value="1"/>
</dbReference>
<keyword evidence="3" id="KW-0378">Hydrolase</keyword>
<organism evidence="3 4">
    <name type="scientific">Streptosporangium album</name>
    <dbReference type="NCBI Taxonomy" id="47479"/>
    <lineage>
        <taxon>Bacteria</taxon>
        <taxon>Bacillati</taxon>
        <taxon>Actinomycetota</taxon>
        <taxon>Actinomycetes</taxon>
        <taxon>Streptosporangiales</taxon>
        <taxon>Streptosporangiaceae</taxon>
        <taxon>Streptosporangium</taxon>
    </lineage>
</organism>
<dbReference type="GO" id="GO:0004386">
    <property type="term" value="F:helicase activity"/>
    <property type="evidence" value="ECO:0007669"/>
    <property type="project" value="UniProtKB-KW"/>
</dbReference>
<dbReference type="InterPro" id="IPR027417">
    <property type="entry name" value="P-loop_NTPase"/>
</dbReference>
<sequence length="1551" mass="172055">MAGSIDESPVVQIVVEQSRRVLKTYEVDPGLIQEHANSERRITQGGYGERQVYELVQNGADEMRDDRGGEVRVVLTSTHLYCANEGNPVTAAGADTILRMSVSRKRGGQIGRFGVGFKSVLSISDAPEVFSRADEIEFGFGFDRTWSAGRIKAVHPDAEETPVLRMAQVLDPAKARASDPVLNDLMGWATTVVRLPLRPESVRRLGNDLAEFPVEFPLFSAHVGAVTLEDWRSGRPVRRQIFQGIDGARRTLQEVRANDESVEYKWRVFTRTHRPSTSALQAAGELHDRPEIDISWAVPDRARDRGIFWAYFPTNYATTLRGILNAPWKTSEDRQNLFDKNGFNDELIQVAAELVVDSLPELTVDEDPATYIDLLPGRGREAPQWADKSLTDAIWAATAQKPSLPDQTGRLRTPDSLRLHPPGLDERWRTMWQSYSGRPTDWCHDSVEKRDRRARAERILSEAGGRTASTIQDWLEALVSDKTPEASALAVRIVAEMQQRRHLLADQALKARILLTEDDGLVPPTRGKVFRRSGVDELHDTMMYTHTDLLTDPEVVSALETLGIQEADASGRFAAIVDQGFFGYSDTQWTAFWQLARQAGPVKALSALERNSSELAVKVRVLSGGFKLATRCLLPGPVVPSDGSRDKHITVDLRFHGDDLPLLQGIGVADRPVPEQDPRKEPWFTAYVEAAWQTYCDTLPSTAPTPQLKSMKIEGANPSGPLHFLMELSEEGRAAFLGCLPERSLVTGWTVRHGSQSGTRTNIPSPLLWMAQKYGYLSTSQGLSAVDACVGPHLAAHSDVLPVAQVPNMVATALKLASELRNVPQRIWDAVIFQAAKSTDDDFAGKAYALLFKAEAKWPENGRTRCRIGDKWSTEHPDSEIAVTAVRDEYDALVRESIPALLAPSSEAAEAMIETWGMLPVSAVIEKEIRYVSQSEPTLLIDEFPHLKISHRSQVTGWSLVRCSELGEIIRTPNGMRSNTLSEAASERNVLVFQPEDDLAILKAIDRVLRLGLGDVGCRSILKRREQQRDNERVQQAREATEVTDKILILIGEEALRRGLPEGLLESDQAETGRVSDAQRVAKLAINTHGEAILRHHGKDLAARLPEAPTSFKGDGTARRFVGNLGLPESYAGTKSVTMPAEELIEGPNDFPDLHDYQKQLASNMFRLLDRARPGRAMLTLPTGAGKTRVAVEAVIRAIKAHSVTGPVLWIAQSRELCEQAVQSWKFVWSKVGPQKEQLTISRLWDGNSAAAVTSNAHLVVAIDDSLKNRLDEEEYDWLRQAAVVIVDEAHAALAPTYTEIFRRLGLTYAKTERPLIGLTATPFRGMNEEQTRLLVDRFGSTRLDEGVFDGDPYSILQDEGVLAQVEHRPLSGATISLTEDELRRAIDFRGLPTSAEERLASDHERNNMLIKEIAALPDDWPVLVFAASVNHARLLVARLNDRNISSRVVESATPASERARVIDDFRNRKIRVIANYGVLAQGFDAPATRAVVVARPTYSPNVYQQMIGRGLRGPKNGGNEICLILDVRDNITNFGAELAFTRFEHLWSKK</sequence>
<dbReference type="PROSITE" id="PS51192">
    <property type="entry name" value="HELICASE_ATP_BIND_1"/>
    <property type="match status" value="1"/>
</dbReference>
<keyword evidence="3" id="KW-0347">Helicase</keyword>
<dbReference type="Gene3D" id="3.40.50.300">
    <property type="entry name" value="P-loop containing nucleotide triphosphate hydrolases"/>
    <property type="match status" value="2"/>
</dbReference>
<dbReference type="InterPro" id="IPR001650">
    <property type="entry name" value="Helicase_C-like"/>
</dbReference>
<evidence type="ECO:0000313" key="4">
    <source>
        <dbReference type="Proteomes" id="UP000534286"/>
    </source>
</evidence>
<feature type="domain" description="Helicase ATP-binding" evidence="1">
    <location>
        <begin position="1168"/>
        <end position="1341"/>
    </location>
</feature>
<reference evidence="3 4" key="1">
    <citation type="submission" date="2020-08" db="EMBL/GenBank/DDBJ databases">
        <title>Sequencing the genomes of 1000 actinobacteria strains.</title>
        <authorList>
            <person name="Klenk H.-P."/>
        </authorList>
    </citation>
    <scope>NUCLEOTIDE SEQUENCE [LARGE SCALE GENOMIC DNA]</scope>
    <source>
        <strain evidence="3 4">DSM 43023</strain>
    </source>
</reference>
<dbReference type="GO" id="GO:0016787">
    <property type="term" value="F:hydrolase activity"/>
    <property type="evidence" value="ECO:0007669"/>
    <property type="project" value="InterPro"/>
</dbReference>
<comment type="caution">
    <text evidence="3">The sequence shown here is derived from an EMBL/GenBank/DDBJ whole genome shotgun (WGS) entry which is preliminary data.</text>
</comment>
<dbReference type="PANTHER" id="PTHR47396:SF1">
    <property type="entry name" value="ATP-DEPENDENT HELICASE IRC3-RELATED"/>
    <property type="match status" value="1"/>
</dbReference>
<gene>
    <name evidence="3" type="ORF">FHR32_002157</name>
</gene>
<dbReference type="EMBL" id="JACHJU010000001">
    <property type="protein sequence ID" value="MBB4937852.1"/>
    <property type="molecule type" value="Genomic_DNA"/>
</dbReference>
<dbReference type="GO" id="GO:0005524">
    <property type="term" value="F:ATP binding"/>
    <property type="evidence" value="ECO:0007669"/>
    <property type="project" value="InterPro"/>
</dbReference>
<evidence type="ECO:0000313" key="3">
    <source>
        <dbReference type="EMBL" id="MBB4937852.1"/>
    </source>
</evidence>
<dbReference type="GO" id="GO:0005829">
    <property type="term" value="C:cytosol"/>
    <property type="evidence" value="ECO:0007669"/>
    <property type="project" value="TreeGrafter"/>
</dbReference>
<keyword evidence="4" id="KW-1185">Reference proteome</keyword>
<proteinExistence type="predicted"/>
<feature type="domain" description="Helicase C-terminal" evidence="2">
    <location>
        <begin position="1409"/>
        <end position="1551"/>
    </location>
</feature>